<accession>A0ABT9VYD9</accession>
<evidence type="ECO:0000313" key="3">
    <source>
        <dbReference type="Proteomes" id="UP001235840"/>
    </source>
</evidence>
<name>A0ABT9VYD9_9BACI</name>
<sequence>MNSITSAEIMLSTGLALVVYLVCLLSFKDRRKMLKTYSVLAVLIYSFVLVLLPMWIDYQVKERIDTLEVHLEDRFPGEQFEVIRSDYRMYSPTGLHYIDVTFDNEPNREYKYSVSSDGEVMQLWYYPRDADFDSEGKFAE</sequence>
<reference evidence="2 3" key="1">
    <citation type="submission" date="2023-07" db="EMBL/GenBank/DDBJ databases">
        <title>Genomic Encyclopedia of Type Strains, Phase IV (KMG-IV): sequencing the most valuable type-strain genomes for metagenomic binning, comparative biology and taxonomic classification.</title>
        <authorList>
            <person name="Goeker M."/>
        </authorList>
    </citation>
    <scope>NUCLEOTIDE SEQUENCE [LARGE SCALE GENOMIC DNA]</scope>
    <source>
        <strain evidence="2 3">DSM 12751</strain>
    </source>
</reference>
<protein>
    <recommendedName>
        <fullName evidence="4">DUF3139 domain-containing protein</fullName>
    </recommendedName>
</protein>
<comment type="caution">
    <text evidence="2">The sequence shown here is derived from an EMBL/GenBank/DDBJ whole genome shotgun (WGS) entry which is preliminary data.</text>
</comment>
<dbReference type="Proteomes" id="UP001235840">
    <property type="component" value="Unassembled WGS sequence"/>
</dbReference>
<proteinExistence type="predicted"/>
<keyword evidence="1" id="KW-0472">Membrane</keyword>
<evidence type="ECO:0008006" key="4">
    <source>
        <dbReference type="Google" id="ProtNLM"/>
    </source>
</evidence>
<evidence type="ECO:0000313" key="2">
    <source>
        <dbReference type="EMBL" id="MDQ0166012.1"/>
    </source>
</evidence>
<feature type="transmembrane region" description="Helical" evidence="1">
    <location>
        <begin position="37"/>
        <end position="56"/>
    </location>
</feature>
<keyword evidence="3" id="KW-1185">Reference proteome</keyword>
<feature type="transmembrane region" description="Helical" evidence="1">
    <location>
        <begin position="6"/>
        <end position="25"/>
    </location>
</feature>
<organism evidence="2 3">
    <name type="scientific">Caldalkalibacillus horti</name>
    <dbReference type="NCBI Taxonomy" id="77523"/>
    <lineage>
        <taxon>Bacteria</taxon>
        <taxon>Bacillati</taxon>
        <taxon>Bacillota</taxon>
        <taxon>Bacilli</taxon>
        <taxon>Bacillales</taxon>
        <taxon>Bacillaceae</taxon>
        <taxon>Caldalkalibacillus</taxon>
    </lineage>
</organism>
<keyword evidence="1" id="KW-1133">Transmembrane helix</keyword>
<evidence type="ECO:0000256" key="1">
    <source>
        <dbReference type="SAM" id="Phobius"/>
    </source>
</evidence>
<dbReference type="EMBL" id="JAUSTY010000006">
    <property type="protein sequence ID" value="MDQ0166012.1"/>
    <property type="molecule type" value="Genomic_DNA"/>
</dbReference>
<gene>
    <name evidence="2" type="ORF">J2S11_001913</name>
</gene>
<keyword evidence="1" id="KW-0812">Transmembrane</keyword>